<dbReference type="EMBL" id="LLZZ01000022">
    <property type="protein sequence ID" value="KTB12340.1"/>
    <property type="molecule type" value="Genomic_DNA"/>
</dbReference>
<evidence type="ECO:0000256" key="2">
    <source>
        <dbReference type="SAM" id="MobiDB-lite"/>
    </source>
</evidence>
<dbReference type="VEuPathDB" id="FungiDB:B1J91_F02035g"/>
<comment type="caution">
    <text evidence="3">The sequence shown here is derived from an EMBL/GenBank/DDBJ whole genome shotgun (WGS) entry which is preliminary data.</text>
</comment>
<dbReference type="VEuPathDB" id="FungiDB:CAGL0F02035g"/>
<dbReference type="AlphaFoldDB" id="A0A0W0DKK3"/>
<reference evidence="3 4" key="1">
    <citation type="submission" date="2015-10" db="EMBL/GenBank/DDBJ databases">
        <title>Draft genomes sequences of Candida glabrata isolates 1A, 1B, 2A, 2B, 3A and 3B.</title>
        <authorList>
            <person name="Haavelsrud O.E."/>
            <person name="Gaustad P."/>
        </authorList>
    </citation>
    <scope>NUCLEOTIDE SEQUENCE [LARGE SCALE GENOMIC DNA]</scope>
    <source>
        <strain evidence="3">910700640</strain>
    </source>
</reference>
<keyword evidence="1" id="KW-0175">Coiled coil</keyword>
<dbReference type="VEuPathDB" id="FungiDB:GWK60_F01793"/>
<feature type="compositionally biased region" description="Low complexity" evidence="2">
    <location>
        <begin position="16"/>
        <end position="36"/>
    </location>
</feature>
<proteinExistence type="predicted"/>
<organism evidence="3 4">
    <name type="scientific">Candida glabrata</name>
    <name type="common">Yeast</name>
    <name type="synonym">Torulopsis glabrata</name>
    <dbReference type="NCBI Taxonomy" id="5478"/>
    <lineage>
        <taxon>Eukaryota</taxon>
        <taxon>Fungi</taxon>
        <taxon>Dikarya</taxon>
        <taxon>Ascomycota</taxon>
        <taxon>Saccharomycotina</taxon>
        <taxon>Saccharomycetes</taxon>
        <taxon>Saccharomycetales</taxon>
        <taxon>Saccharomycetaceae</taxon>
        <taxon>Nakaseomyces</taxon>
    </lineage>
</organism>
<dbReference type="Proteomes" id="UP000054886">
    <property type="component" value="Unassembled WGS sequence"/>
</dbReference>
<sequence length="373" mass="43375">MEFTSDLEQRKQQDKSSSSIFASSTTENEVSSSNSEGINDAVERSRISEDELKKLELIEKKNELLEKRNQLLTEVNQLERESVEMIDKANKTIDKNALDVLNDLLSFSQKQSQDLEVNKLINGESLERLSSSVNVHGDTSVDDELKNKYDSLPLLNMKLRLKYLSQYLYKDIKIIITSNSKNEGSNVSLNVELYFQRFENITFSVTIKIVYDEVNEVMKDFTIISVSDQVRLAVQPLLQVRNPSFFLLACFEFDKIRQRRFKILRRLRDKFIKRVKTSELPRSGEYILLHTHDSLKERDISLRIDFQVFFEAKKLSYSPFPTSRLTYELKKNGKRMLDNMVENIADGLIKEYGVEKGLEELCNACLFADLYKH</sequence>
<name>A0A0W0DKK3_CANGB</name>
<dbReference type="CDD" id="cd23839">
    <property type="entry name" value="DRWD-C_ScCTF19"/>
    <property type="match status" value="1"/>
</dbReference>
<feature type="region of interest" description="Disordered" evidence="2">
    <location>
        <begin position="1"/>
        <end position="43"/>
    </location>
</feature>
<feature type="coiled-coil region" evidence="1">
    <location>
        <begin position="47"/>
        <end position="88"/>
    </location>
</feature>
<protein>
    <submittedName>
        <fullName evidence="3">Central kinetochore subunit CTF19</fullName>
    </submittedName>
</protein>
<gene>
    <name evidence="3" type="ORF">AO440_001187</name>
</gene>
<evidence type="ECO:0000313" key="4">
    <source>
        <dbReference type="Proteomes" id="UP000054886"/>
    </source>
</evidence>
<accession>A0A0W0DKK3</accession>
<evidence type="ECO:0000313" key="3">
    <source>
        <dbReference type="EMBL" id="KTB12340.1"/>
    </source>
</evidence>
<evidence type="ECO:0000256" key="1">
    <source>
        <dbReference type="SAM" id="Coils"/>
    </source>
</evidence>
<dbReference type="VEuPathDB" id="FungiDB:GVI51_F01793"/>